<sequence length="300" mass="34934">MIQAKAQFLAKKVSYQAEYPGIENARFSQKWVNSFMSRHKLVNKRKMTVARRLPKDYIEQHEFLSYILYLKKEYDYPLALIGNMDETLMAFNLPIVLTCMADGTKLPSVIIFKFKKIPREEFPDDFFSAHRTDAVKQRFREKRTDLAVIPGGLTSHLQPLDVSLNRSFKSKVRNIYNNWMSEAIKDYTSSGKIKRPSYSLVARWVKEGWDAIDINMIRRSFKYCSVSNAMDGIEDTLIFDFDQLEHRVRREDPGREVEGERNENDSKKSDSEESDPDYDKSESEESDKSEISVCIRISSG</sequence>
<dbReference type="Pfam" id="PF03221">
    <property type="entry name" value="HTH_Tnp_Tc5"/>
    <property type="match status" value="1"/>
</dbReference>
<evidence type="ECO:0000256" key="1">
    <source>
        <dbReference type="ARBA" id="ARBA00023125"/>
    </source>
</evidence>
<evidence type="ECO:0000259" key="3">
    <source>
        <dbReference type="PROSITE" id="PS51253"/>
    </source>
</evidence>
<dbReference type="InterPro" id="IPR050863">
    <property type="entry name" value="CenT-Element_Derived"/>
</dbReference>
<organism evidence="4">
    <name type="scientific">Rhizophagus irregularis (strain DAOM 181602 / DAOM 197198 / MUCL 43194)</name>
    <name type="common">Arbuscular mycorrhizal fungus</name>
    <name type="synonym">Glomus intraradices</name>
    <dbReference type="NCBI Taxonomy" id="747089"/>
    <lineage>
        <taxon>Eukaryota</taxon>
        <taxon>Fungi</taxon>
        <taxon>Fungi incertae sedis</taxon>
        <taxon>Mucoromycota</taxon>
        <taxon>Glomeromycotina</taxon>
        <taxon>Glomeromycetes</taxon>
        <taxon>Glomerales</taxon>
        <taxon>Glomeraceae</taxon>
        <taxon>Rhizophagus</taxon>
    </lineage>
</organism>
<dbReference type="AlphaFoldDB" id="U9SUI3"/>
<dbReference type="PANTHER" id="PTHR19303:SF71">
    <property type="entry name" value="ZINC FINGER PHD-TYPE DOMAIN-CONTAINING PROTEIN"/>
    <property type="match status" value="1"/>
</dbReference>
<evidence type="ECO:0000313" key="4">
    <source>
        <dbReference type="EMBL" id="ERZ99598.1"/>
    </source>
</evidence>
<reference evidence="4" key="1">
    <citation type="submission" date="2013-07" db="EMBL/GenBank/DDBJ databases">
        <title>The genome of an arbuscular mycorrhizal fungus provides insights into the evolution of the oldest plant symbiosis.</title>
        <authorList>
            <consortium name="DOE Joint Genome Institute"/>
            <person name="Tisserant E."/>
            <person name="Malbreil M."/>
            <person name="Kuo A."/>
            <person name="Kohler A."/>
            <person name="Symeonidi A."/>
            <person name="Balestrini R."/>
            <person name="Charron P."/>
            <person name="Duensing N."/>
            <person name="Frei-dit-Frey N."/>
            <person name="Gianinazzi-Pearson V."/>
            <person name="Gilbert B."/>
            <person name="Handa Y."/>
            <person name="Hijri M."/>
            <person name="Kaul R."/>
            <person name="Kawaguchi M."/>
            <person name="Krajinski F."/>
            <person name="Lammers P."/>
            <person name="Lapierre D."/>
            <person name="Masclaux F.G."/>
            <person name="Murat C."/>
            <person name="Morin E."/>
            <person name="Ndikumana S."/>
            <person name="Pagni M."/>
            <person name="Petitpierre D."/>
            <person name="Requena N."/>
            <person name="Rosikiewicz P."/>
            <person name="Riley R."/>
            <person name="Saito K."/>
            <person name="San Clemente H."/>
            <person name="Shapiro H."/>
            <person name="van Tuinen D."/>
            <person name="Becard G."/>
            <person name="Bonfante P."/>
            <person name="Paszkowski U."/>
            <person name="Shachar-Hill Y."/>
            <person name="Young J.P."/>
            <person name="Sanders I.R."/>
            <person name="Henrissat B."/>
            <person name="Rensing S.A."/>
            <person name="Grigoriev I.V."/>
            <person name="Corradi N."/>
            <person name="Roux C."/>
            <person name="Martin F."/>
        </authorList>
    </citation>
    <scope>NUCLEOTIDE SEQUENCE</scope>
    <source>
        <strain evidence="4">DAOM 197198</strain>
    </source>
</reference>
<dbReference type="PANTHER" id="PTHR19303">
    <property type="entry name" value="TRANSPOSON"/>
    <property type="match status" value="1"/>
</dbReference>
<dbReference type="HOGENOM" id="CLU_033137_2_1_1"/>
<keyword evidence="1" id="KW-0238">DNA-binding</keyword>
<feature type="compositionally biased region" description="Basic and acidic residues" evidence="2">
    <location>
        <begin position="250"/>
        <end position="290"/>
    </location>
</feature>
<dbReference type="InterPro" id="IPR006600">
    <property type="entry name" value="HTH_CenpB_DNA-bd_dom"/>
</dbReference>
<evidence type="ECO:0000256" key="2">
    <source>
        <dbReference type="SAM" id="MobiDB-lite"/>
    </source>
</evidence>
<dbReference type="Pfam" id="PF03184">
    <property type="entry name" value="DDE_1"/>
    <property type="match status" value="1"/>
</dbReference>
<dbReference type="GO" id="GO:0005634">
    <property type="term" value="C:nucleus"/>
    <property type="evidence" value="ECO:0007669"/>
    <property type="project" value="TreeGrafter"/>
</dbReference>
<dbReference type="GO" id="GO:0003677">
    <property type="term" value="F:DNA binding"/>
    <property type="evidence" value="ECO:0007669"/>
    <property type="project" value="UniProtKB-KW"/>
</dbReference>
<protein>
    <recommendedName>
        <fullName evidence="3">HTH CENPB-type domain-containing protein</fullName>
    </recommendedName>
</protein>
<accession>U9SUI3</accession>
<dbReference type="InterPro" id="IPR004875">
    <property type="entry name" value="DDE_SF_endonuclease_dom"/>
</dbReference>
<dbReference type="VEuPathDB" id="FungiDB:RhiirFUN_011985"/>
<feature type="domain" description="HTH CENPB-type" evidence="3">
    <location>
        <begin position="1"/>
        <end position="45"/>
    </location>
</feature>
<dbReference type="PROSITE" id="PS51253">
    <property type="entry name" value="HTH_CENPB"/>
    <property type="match status" value="1"/>
</dbReference>
<feature type="region of interest" description="Disordered" evidence="2">
    <location>
        <begin position="250"/>
        <end position="300"/>
    </location>
</feature>
<dbReference type="EMBL" id="KI297849">
    <property type="protein sequence ID" value="ERZ99598.1"/>
    <property type="molecule type" value="Genomic_DNA"/>
</dbReference>
<name>U9SUI3_RHIID</name>
<proteinExistence type="predicted"/>
<gene>
    <name evidence="4" type="ORF">GLOINDRAFT_9343</name>
</gene>
<dbReference type="eggNOG" id="KOG3105">
    <property type="taxonomic scope" value="Eukaryota"/>
</dbReference>